<keyword evidence="4 7" id="KW-0689">Ribosomal protein</keyword>
<name>A0A0B5GKD3_9CHLO</name>
<evidence type="ECO:0000256" key="3">
    <source>
        <dbReference type="ARBA" id="ARBA00022884"/>
    </source>
</evidence>
<keyword evidence="8" id="KW-0934">Plastid</keyword>
<protein>
    <recommendedName>
        <fullName evidence="6 7">Small ribosomal subunit protein uS11c</fullName>
    </recommendedName>
</protein>
<dbReference type="FunFam" id="3.30.420.80:FF:000010">
    <property type="entry name" value="30S ribosomal protein S11"/>
    <property type="match status" value="1"/>
</dbReference>
<dbReference type="PANTHER" id="PTHR11759">
    <property type="entry name" value="40S RIBOSOMAL PROTEIN S14/30S RIBOSOMAL PROTEIN S11"/>
    <property type="match status" value="1"/>
</dbReference>
<dbReference type="InterPro" id="IPR036967">
    <property type="entry name" value="Ribosomal_uS11_sf"/>
</dbReference>
<keyword evidence="5 7" id="KW-0687">Ribonucleoprotein</keyword>
<dbReference type="AlphaFoldDB" id="A0A0B5GKD3"/>
<geneLocation type="chloroplast" evidence="8"/>
<dbReference type="PIRSF" id="PIRSF002131">
    <property type="entry name" value="Ribosomal_S11"/>
    <property type="match status" value="1"/>
</dbReference>
<dbReference type="InterPro" id="IPR001971">
    <property type="entry name" value="Ribosomal_uS11"/>
</dbReference>
<organism evidence="8">
    <name type="scientific">Codium decorticatum</name>
    <dbReference type="NCBI Taxonomy" id="414126"/>
    <lineage>
        <taxon>Eukaryota</taxon>
        <taxon>Viridiplantae</taxon>
        <taxon>Chlorophyta</taxon>
        <taxon>core chlorophytes</taxon>
        <taxon>Ulvophyceae</taxon>
        <taxon>TCBD clade</taxon>
        <taxon>Bryopsidales</taxon>
        <taxon>Bryopsidineae</taxon>
        <taxon>Codiaceae</taxon>
        <taxon>Codium</taxon>
    </lineage>
</organism>
<evidence type="ECO:0000256" key="1">
    <source>
        <dbReference type="ARBA" id="ARBA00006194"/>
    </source>
</evidence>
<dbReference type="NCBIfam" id="TIGR03632">
    <property type="entry name" value="uS11_bact"/>
    <property type="match status" value="1"/>
</dbReference>
<evidence type="ECO:0000313" key="8">
    <source>
        <dbReference type="EMBL" id="AJF21959.1"/>
    </source>
</evidence>
<proteinExistence type="inferred from homology"/>
<dbReference type="HAMAP" id="MF_01310">
    <property type="entry name" value="Ribosomal_uS11"/>
    <property type="match status" value="1"/>
</dbReference>
<comment type="subunit">
    <text evidence="7">Part of the 30S ribosomal subunit.</text>
</comment>
<evidence type="ECO:0000256" key="4">
    <source>
        <dbReference type="ARBA" id="ARBA00022980"/>
    </source>
</evidence>
<keyword evidence="2 7" id="KW-0699">rRNA-binding</keyword>
<accession>A0A0B5GKD3</accession>
<dbReference type="GO" id="GO:0003735">
    <property type="term" value="F:structural constituent of ribosome"/>
    <property type="evidence" value="ECO:0007669"/>
    <property type="project" value="InterPro"/>
</dbReference>
<keyword evidence="8" id="KW-0150">Chloroplast</keyword>
<dbReference type="GO" id="GO:0005840">
    <property type="term" value="C:ribosome"/>
    <property type="evidence" value="ECO:0007669"/>
    <property type="project" value="UniProtKB-KW"/>
</dbReference>
<comment type="subcellular location">
    <subcellularLocation>
        <location evidence="7">Plastid</location>
        <location evidence="7">Chloroplast</location>
    </subcellularLocation>
</comment>
<evidence type="ECO:0000256" key="5">
    <source>
        <dbReference type="ARBA" id="ARBA00023274"/>
    </source>
</evidence>
<keyword evidence="3 7" id="KW-0694">RNA-binding</keyword>
<evidence type="ECO:0000256" key="2">
    <source>
        <dbReference type="ARBA" id="ARBA00022730"/>
    </source>
</evidence>
<sequence>MLSEGQKITNIRRKRKVSKGIIYIQSSFNNTIISLTNLKSEVLFWASSGSCGFKGARKGTPFSAKVAIDKIMKFANDQGIKTVQVILKGPGPGRETAIRSLQKSNFEILLICDRTAIPHNGCRPPKKRRV</sequence>
<gene>
    <name evidence="7 8" type="primary">rps11</name>
</gene>
<dbReference type="GO" id="GO:0019843">
    <property type="term" value="F:rRNA binding"/>
    <property type="evidence" value="ECO:0007669"/>
    <property type="project" value="UniProtKB-UniRule"/>
</dbReference>
<dbReference type="EMBL" id="KM820158">
    <property type="protein sequence ID" value="AJF21959.1"/>
    <property type="molecule type" value="Genomic_DNA"/>
</dbReference>
<dbReference type="Gene3D" id="3.30.420.80">
    <property type="entry name" value="Ribosomal protein S11"/>
    <property type="match status" value="1"/>
</dbReference>
<dbReference type="Pfam" id="PF00411">
    <property type="entry name" value="Ribosomal_S11"/>
    <property type="match status" value="1"/>
</dbReference>
<evidence type="ECO:0000256" key="7">
    <source>
        <dbReference type="HAMAP-Rule" id="MF_01310"/>
    </source>
</evidence>
<dbReference type="GO" id="GO:0006412">
    <property type="term" value="P:translation"/>
    <property type="evidence" value="ECO:0007669"/>
    <property type="project" value="UniProtKB-UniRule"/>
</dbReference>
<dbReference type="SUPFAM" id="SSF53137">
    <property type="entry name" value="Translational machinery components"/>
    <property type="match status" value="1"/>
</dbReference>
<dbReference type="InterPro" id="IPR019981">
    <property type="entry name" value="Ribosomal_uS11_bac-type"/>
</dbReference>
<comment type="similarity">
    <text evidence="1 7">Belongs to the universal ribosomal protein uS11 family.</text>
</comment>
<dbReference type="NCBIfam" id="NF003698">
    <property type="entry name" value="PRK05309.1"/>
    <property type="match status" value="1"/>
</dbReference>
<dbReference type="GO" id="GO:1990904">
    <property type="term" value="C:ribonucleoprotein complex"/>
    <property type="evidence" value="ECO:0007669"/>
    <property type="project" value="UniProtKB-KW"/>
</dbReference>
<dbReference type="GO" id="GO:0009507">
    <property type="term" value="C:chloroplast"/>
    <property type="evidence" value="ECO:0007669"/>
    <property type="project" value="UniProtKB-SubCell"/>
</dbReference>
<evidence type="ECO:0000256" key="6">
    <source>
        <dbReference type="ARBA" id="ARBA00035260"/>
    </source>
</evidence>
<reference evidence="8" key="1">
    <citation type="journal article" date="2014" name="Front Ecol Evol">
        <title>New phylogenetic hypotheses for the core Chlorophyta based on chloroplast sequence data.</title>
        <authorList>
            <person name="Fucikova K."/>
            <person name="Leliaert F."/>
            <person name="Cooper E.D."/>
            <person name="Skaloud P."/>
            <person name="D'Hondt S."/>
            <person name="De Clerck O."/>
            <person name="Gurgel C.F.D."/>
            <person name="Lewis L.A."/>
            <person name="Lewis P.O."/>
            <person name="Lopez-Bautista J.M."/>
            <person name="Delwiche C.F."/>
            <person name="Verbruggen H."/>
        </authorList>
    </citation>
    <scope>NUCLEOTIDE SEQUENCE</scope>
</reference>